<evidence type="ECO:0000313" key="3">
    <source>
        <dbReference type="Proteomes" id="UP000053328"/>
    </source>
</evidence>
<dbReference type="AlphaFoldDB" id="A0A0D1ZCJ1"/>
<dbReference type="PANTHER" id="PTHR35585">
    <property type="entry name" value="HHE DOMAIN PROTEIN (AFU_ORTHOLOGUE AFUA_4G00730)"/>
    <property type="match status" value="1"/>
</dbReference>
<dbReference type="Gene3D" id="1.20.120.520">
    <property type="entry name" value="nmb1532 protein domain like"/>
    <property type="match status" value="1"/>
</dbReference>
<dbReference type="Proteomes" id="UP000053328">
    <property type="component" value="Unassembled WGS sequence"/>
</dbReference>
<dbReference type="GeneID" id="27337139"/>
<evidence type="ECO:0000313" key="2">
    <source>
        <dbReference type="EMBL" id="KIW10757.1"/>
    </source>
</evidence>
<reference evidence="2 3" key="1">
    <citation type="submission" date="2015-01" db="EMBL/GenBank/DDBJ databases">
        <title>The Genome Sequence of Exophiala spinifera CBS89968.</title>
        <authorList>
            <consortium name="The Broad Institute Genomics Platform"/>
            <person name="Cuomo C."/>
            <person name="de Hoog S."/>
            <person name="Gorbushina A."/>
            <person name="Stielow B."/>
            <person name="Teixiera M."/>
            <person name="Abouelleil A."/>
            <person name="Chapman S.B."/>
            <person name="Priest M."/>
            <person name="Young S.K."/>
            <person name="Wortman J."/>
            <person name="Nusbaum C."/>
            <person name="Birren B."/>
        </authorList>
    </citation>
    <scope>NUCLEOTIDE SEQUENCE [LARGE SCALE GENOMIC DNA]</scope>
    <source>
        <strain evidence="2 3">CBS 89968</strain>
    </source>
</reference>
<protein>
    <recommendedName>
        <fullName evidence="1">Hemerythrin-like domain-containing protein</fullName>
    </recommendedName>
</protein>
<dbReference type="EMBL" id="KN847499">
    <property type="protein sequence ID" value="KIW10757.1"/>
    <property type="molecule type" value="Genomic_DNA"/>
</dbReference>
<dbReference type="Pfam" id="PF01814">
    <property type="entry name" value="Hemerythrin"/>
    <property type="match status" value="1"/>
</dbReference>
<organism evidence="2 3">
    <name type="scientific">Exophiala spinifera</name>
    <dbReference type="NCBI Taxonomy" id="91928"/>
    <lineage>
        <taxon>Eukaryota</taxon>
        <taxon>Fungi</taxon>
        <taxon>Dikarya</taxon>
        <taxon>Ascomycota</taxon>
        <taxon>Pezizomycotina</taxon>
        <taxon>Eurotiomycetes</taxon>
        <taxon>Chaetothyriomycetidae</taxon>
        <taxon>Chaetothyriales</taxon>
        <taxon>Herpotrichiellaceae</taxon>
        <taxon>Exophiala</taxon>
    </lineage>
</organism>
<proteinExistence type="predicted"/>
<gene>
    <name evidence="2" type="ORF">PV08_10056</name>
</gene>
<dbReference type="PANTHER" id="PTHR35585:SF1">
    <property type="entry name" value="HHE DOMAIN PROTEIN (AFU_ORTHOLOGUE AFUA_4G00730)"/>
    <property type="match status" value="1"/>
</dbReference>
<sequence>MAATKSIYRVSIARSCCARPASLSSSIRPLYQSRFQTTVSPDIVNKLDETTARMSSANTGPVSDLIKHDHAELKEFYENVLRASDEDAKVRWQNQFTWELARHSIGEELVVYPAMENYMGEEGKRLADKDRAEHNEVKELLYKFQGLYPSDTDFEPTLKSLWNTLSQHIEEEETEDLPKLEDALRDYDPDYSAHLAKSFGRTKKFVPTRSHPAAPDKPPFETVVGLMTAPLDRLGDIFRRFPKD</sequence>
<dbReference type="VEuPathDB" id="FungiDB:PV08_10056"/>
<dbReference type="InterPro" id="IPR012312">
    <property type="entry name" value="Hemerythrin-like"/>
</dbReference>
<dbReference type="HOGENOM" id="CLU_079417_0_0_1"/>
<dbReference type="OrthoDB" id="9983919at2759"/>
<keyword evidence="3" id="KW-1185">Reference proteome</keyword>
<accession>A0A0D1ZCJ1</accession>
<evidence type="ECO:0000259" key="1">
    <source>
        <dbReference type="Pfam" id="PF01814"/>
    </source>
</evidence>
<dbReference type="RefSeq" id="XP_016230973.1">
    <property type="nucleotide sequence ID" value="XM_016384371.1"/>
</dbReference>
<feature type="domain" description="Hemerythrin-like" evidence="1">
    <location>
        <begin position="64"/>
        <end position="180"/>
    </location>
</feature>
<name>A0A0D1ZCJ1_9EURO</name>